<dbReference type="InterPro" id="IPR019734">
    <property type="entry name" value="TPR_rpt"/>
</dbReference>
<dbReference type="SUPFAM" id="SSF52540">
    <property type="entry name" value="P-loop containing nucleoside triphosphate hydrolases"/>
    <property type="match status" value="1"/>
</dbReference>
<dbReference type="InterPro" id="IPR010730">
    <property type="entry name" value="HET"/>
</dbReference>
<accession>S3ECC3</accession>
<feature type="domain" description="Heterokaryon incompatibility" evidence="3">
    <location>
        <begin position="26"/>
        <end position="118"/>
    </location>
</feature>
<dbReference type="SUPFAM" id="SSF48452">
    <property type="entry name" value="TPR-like"/>
    <property type="match status" value="1"/>
</dbReference>
<proteinExistence type="predicted"/>
<dbReference type="AlphaFoldDB" id="S3ECC3"/>
<organism evidence="4 5">
    <name type="scientific">Glarea lozoyensis (strain ATCC 20868 / MF5171)</name>
    <dbReference type="NCBI Taxonomy" id="1116229"/>
    <lineage>
        <taxon>Eukaryota</taxon>
        <taxon>Fungi</taxon>
        <taxon>Dikarya</taxon>
        <taxon>Ascomycota</taxon>
        <taxon>Pezizomycotina</taxon>
        <taxon>Leotiomycetes</taxon>
        <taxon>Helotiales</taxon>
        <taxon>Helotiaceae</taxon>
        <taxon>Glarea</taxon>
    </lineage>
</organism>
<reference evidence="4 5" key="1">
    <citation type="journal article" date="2013" name="BMC Genomics">
        <title>Genomics-driven discovery of the pneumocandin biosynthetic gene cluster in the fungus Glarea lozoyensis.</title>
        <authorList>
            <person name="Chen L."/>
            <person name="Yue Q."/>
            <person name="Zhang X."/>
            <person name="Xiang M."/>
            <person name="Wang C."/>
            <person name="Li S."/>
            <person name="Che Y."/>
            <person name="Ortiz-Lopez F.J."/>
            <person name="Bills G.F."/>
            <person name="Liu X."/>
            <person name="An Z."/>
        </authorList>
    </citation>
    <scope>NUCLEOTIDE SEQUENCE [LARGE SCALE GENOMIC DNA]</scope>
    <source>
        <strain evidence="5">ATCC 20868 / MF5171</strain>
    </source>
</reference>
<feature type="compositionally biased region" description="Basic and acidic residues" evidence="2">
    <location>
        <begin position="1011"/>
        <end position="1029"/>
    </location>
</feature>
<keyword evidence="5" id="KW-1185">Reference proteome</keyword>
<feature type="region of interest" description="Disordered" evidence="2">
    <location>
        <begin position="984"/>
        <end position="1048"/>
    </location>
</feature>
<dbReference type="Gene3D" id="3.40.50.300">
    <property type="entry name" value="P-loop containing nucleotide triphosphate hydrolases"/>
    <property type="match status" value="1"/>
</dbReference>
<dbReference type="SMART" id="SM00028">
    <property type="entry name" value="TPR"/>
    <property type="match status" value="7"/>
</dbReference>
<name>S3ECC3_GLAL2</name>
<feature type="repeat" description="TPR" evidence="1">
    <location>
        <begin position="669"/>
        <end position="702"/>
    </location>
</feature>
<evidence type="ECO:0000313" key="4">
    <source>
        <dbReference type="EMBL" id="EPE35963.1"/>
    </source>
</evidence>
<keyword evidence="1" id="KW-0802">TPR repeat</keyword>
<dbReference type="PANTHER" id="PTHR10622:SF13">
    <property type="entry name" value="NACHT DOMAIN-CONTAINING PROTEIN"/>
    <property type="match status" value="1"/>
</dbReference>
<evidence type="ECO:0000259" key="3">
    <source>
        <dbReference type="Pfam" id="PF06985"/>
    </source>
</evidence>
<sequence>MRLLTHNATNNTYTLHDFTNRDIPSYAILSHTWGPTDSEITFQDLHTSTPSDAKPGWLKLAFCAAQALKDKLQYFWVDTCCIDKSNPVELQYAINSMFRWYQGAGRCYVYLEDVDVNQASFDWEAFQKSRWFTRGWTLQELLAGRNVVFFGKGGVRIGDKMELEGRIHRITGIEVGALRGGALAGFSVERRLNWARGRRTRYVEDGIYCLQGIFGVYIPLIYGEGRENAFVRLREEIDRDAKRAKRGDFQIAFSLEFVFDVEGFVGREGELEEIRQSLVGEGKKRVVLHGLGGIGKTQLSIEYAKRFKDSYSAIFWLDVRDDDTLKESFGRVARQILREHPTVGCLSGIDGKDSSEVVEGVKTWLGMPHNTMWLLILDNYDNPRGRGNTDSGAVDIVTFLRKLYQGSVLITTRSSKLRSGHAIHIRKFSNVDDSLAILSSVSRRQDLQKDPDAIALARELDGLPLALATSGAYLDQVSISISSYLRLYKSSWARLQTISPQLDSYEDRTLYSTWQVSFDHVFQQNPLSAKLLCFWAYFDNQDLWMELLQHAECGCPSWLQEVVDDEISFHDTMRVLCDHGLVEADVSSDATAESRGYSIHKCVHSWIIHVLNQDWDYELATLAVQLIGQHSTVDEKDDRPWLTYRRLLSHASRAVYLISDGLIQEDKVTLASYQLGRLFNKLGKRDDAEKMYERALQADENTLGPTHISTLSTLNSLANIYREKGKLDVAEEMFERALKGHEDVYGKEVPLTLNIINNLGNTYKDQGRLDDAERMYLRAMAGYAKVGGKEDVQYLDTVNNLGNVYADQDEFEKAEEVLDIALKGMQKVLGPKHTSTLDVMNNLALVYAKLDKLVEAEDMYQRAITGYTEAWGAKSIQTLDVRNNLGMLYADHLGRLEDAKVVYEQVLEGYEEVLGKEKFMEYVPALHTIWNLGEVAEKQGDLEGARDFYRRALEGYEKALGVENEICVESREKIGEVDGILEGIGKEGGKEGDRKSGMKEGGEKEADENEGGEKEVVVKERGGDRKETEGVQEEIPPVTEKTPKKSKRHRFLKKLMFKKMIG</sequence>
<protein>
    <submittedName>
        <fullName evidence="4">TPR-like protein</fullName>
    </submittedName>
</protein>
<evidence type="ECO:0000313" key="5">
    <source>
        <dbReference type="Proteomes" id="UP000016922"/>
    </source>
</evidence>
<feature type="compositionally biased region" description="Basic and acidic residues" evidence="2">
    <location>
        <begin position="984"/>
        <end position="1004"/>
    </location>
</feature>
<dbReference type="OrthoDB" id="674604at2759"/>
<dbReference type="PROSITE" id="PS50005">
    <property type="entry name" value="TPR"/>
    <property type="match status" value="2"/>
</dbReference>
<dbReference type="RefSeq" id="XP_008076781.1">
    <property type="nucleotide sequence ID" value="XM_008078590.1"/>
</dbReference>
<dbReference type="GO" id="GO:0043531">
    <property type="term" value="F:ADP binding"/>
    <property type="evidence" value="ECO:0007669"/>
    <property type="project" value="InterPro"/>
</dbReference>
<dbReference type="PANTHER" id="PTHR10622">
    <property type="entry name" value="HET DOMAIN-CONTAINING PROTEIN"/>
    <property type="match status" value="1"/>
</dbReference>
<evidence type="ECO:0000256" key="1">
    <source>
        <dbReference type="PROSITE-ProRule" id="PRU00339"/>
    </source>
</evidence>
<dbReference type="InterPro" id="IPR027417">
    <property type="entry name" value="P-loop_NTPase"/>
</dbReference>
<feature type="repeat" description="TPR" evidence="1">
    <location>
        <begin position="711"/>
        <end position="744"/>
    </location>
</feature>
<dbReference type="InterPro" id="IPR011990">
    <property type="entry name" value="TPR-like_helical_dom_sf"/>
</dbReference>
<dbReference type="Proteomes" id="UP000016922">
    <property type="component" value="Unassembled WGS sequence"/>
</dbReference>
<dbReference type="KEGG" id="glz:GLAREA_05301"/>
<dbReference type="eggNOG" id="KOG1840">
    <property type="taxonomic scope" value="Eukaryota"/>
</dbReference>
<dbReference type="HOGENOM" id="CLU_000288_125_4_1"/>
<dbReference type="OMA" id="WFNIKDE"/>
<evidence type="ECO:0000256" key="2">
    <source>
        <dbReference type="SAM" id="MobiDB-lite"/>
    </source>
</evidence>
<dbReference type="Pfam" id="PF13374">
    <property type="entry name" value="TPR_10"/>
    <property type="match status" value="3"/>
</dbReference>
<dbReference type="Pfam" id="PF13424">
    <property type="entry name" value="TPR_12"/>
    <property type="match status" value="2"/>
</dbReference>
<dbReference type="STRING" id="1116229.S3ECC3"/>
<dbReference type="Gene3D" id="1.25.40.10">
    <property type="entry name" value="Tetratricopeptide repeat domain"/>
    <property type="match status" value="2"/>
</dbReference>
<dbReference type="Pfam" id="PF06985">
    <property type="entry name" value="HET"/>
    <property type="match status" value="1"/>
</dbReference>
<dbReference type="EMBL" id="KE145353">
    <property type="protein sequence ID" value="EPE35963.1"/>
    <property type="molecule type" value="Genomic_DNA"/>
</dbReference>
<dbReference type="GeneID" id="19464355"/>
<gene>
    <name evidence="4" type="ORF">GLAREA_05301</name>
</gene>